<proteinExistence type="predicted"/>
<comment type="caution">
    <text evidence="2">The sequence shown here is derived from an EMBL/GenBank/DDBJ whole genome shotgun (WGS) entry which is preliminary data.</text>
</comment>
<reference evidence="2 3" key="1">
    <citation type="submission" date="2017-05" db="EMBL/GenBank/DDBJ databases">
        <authorList>
            <person name="Varghese N."/>
            <person name="Submissions S."/>
        </authorList>
    </citation>
    <scope>NUCLEOTIDE SEQUENCE [LARGE SCALE GENOMIC DNA]</scope>
    <source>
        <strain evidence="2 3">DSM 26001</strain>
    </source>
</reference>
<organism evidence="2 3">
    <name type="scientific">Noviherbaspirillum suwonense</name>
    <dbReference type="NCBI Taxonomy" id="1224511"/>
    <lineage>
        <taxon>Bacteria</taxon>
        <taxon>Pseudomonadati</taxon>
        <taxon>Pseudomonadota</taxon>
        <taxon>Betaproteobacteria</taxon>
        <taxon>Burkholderiales</taxon>
        <taxon>Oxalobacteraceae</taxon>
        <taxon>Noviherbaspirillum</taxon>
    </lineage>
</organism>
<keyword evidence="3" id="KW-1185">Reference proteome</keyword>
<protein>
    <submittedName>
        <fullName evidence="2">Uncharacterized protein</fullName>
    </submittedName>
</protein>
<evidence type="ECO:0000256" key="1">
    <source>
        <dbReference type="SAM" id="MobiDB-lite"/>
    </source>
</evidence>
<name>A0ABY1PS92_9BURK</name>
<feature type="compositionally biased region" description="Low complexity" evidence="1">
    <location>
        <begin position="87"/>
        <end position="98"/>
    </location>
</feature>
<dbReference type="EMBL" id="FXUL01000001">
    <property type="protein sequence ID" value="SMP44742.1"/>
    <property type="molecule type" value="Genomic_DNA"/>
</dbReference>
<accession>A0ABY1PS92</accession>
<feature type="compositionally biased region" description="Polar residues" evidence="1">
    <location>
        <begin position="77"/>
        <end position="86"/>
    </location>
</feature>
<evidence type="ECO:0000313" key="3">
    <source>
        <dbReference type="Proteomes" id="UP001158049"/>
    </source>
</evidence>
<gene>
    <name evidence="2" type="ORF">SAMN06295970_101455</name>
</gene>
<dbReference type="RefSeq" id="WP_283440597.1">
    <property type="nucleotide sequence ID" value="NZ_FXUL01000001.1"/>
</dbReference>
<dbReference type="Proteomes" id="UP001158049">
    <property type="component" value="Unassembled WGS sequence"/>
</dbReference>
<sequence>MNEPDVSIRKTQEFIEDAQEIIARTRDLMAALNKLAGKTGDHDEADPKKLAQQARLEEELESLVQRYFTPLAAPSDGTGQSNNSRTPAPGGSAAIPPGRFRPRI</sequence>
<feature type="region of interest" description="Disordered" evidence="1">
    <location>
        <begin position="69"/>
        <end position="104"/>
    </location>
</feature>
<evidence type="ECO:0000313" key="2">
    <source>
        <dbReference type="EMBL" id="SMP44742.1"/>
    </source>
</evidence>